<keyword evidence="8" id="KW-1185">Reference proteome</keyword>
<evidence type="ECO:0000259" key="6">
    <source>
        <dbReference type="PROSITE" id="PS51987"/>
    </source>
</evidence>
<keyword evidence="3" id="KW-0067">ATP-binding</keyword>
<feature type="domain" description="GS catalytic" evidence="6">
    <location>
        <begin position="106"/>
        <end position="437"/>
    </location>
</feature>
<gene>
    <name evidence="7" type="ORF">HNR48_001400</name>
</gene>
<reference evidence="7 8" key="1">
    <citation type="submission" date="2020-08" db="EMBL/GenBank/DDBJ databases">
        <title>Genomic Encyclopedia of Type Strains, Phase IV (KMG-IV): sequencing the most valuable type-strain genomes for metagenomic binning, comparative biology and taxonomic classification.</title>
        <authorList>
            <person name="Goeker M."/>
        </authorList>
    </citation>
    <scope>NUCLEOTIDE SEQUENCE [LARGE SCALE GENOMIC DNA]</scope>
    <source>
        <strain evidence="7 8">DSM 22368</strain>
    </source>
</reference>
<dbReference type="Gene3D" id="3.30.590.10">
    <property type="entry name" value="Glutamine synthetase/guanido kinase, catalytic domain"/>
    <property type="match status" value="1"/>
</dbReference>
<name>A0A7X0JS32_9GAMM</name>
<dbReference type="GO" id="GO:0006542">
    <property type="term" value="P:glutamine biosynthetic process"/>
    <property type="evidence" value="ECO:0007669"/>
    <property type="project" value="InterPro"/>
</dbReference>
<dbReference type="PANTHER" id="PTHR43785">
    <property type="entry name" value="GAMMA-GLUTAMYLPUTRESCINE SYNTHETASE"/>
    <property type="match status" value="1"/>
</dbReference>
<dbReference type="RefSeq" id="WP_166849372.1">
    <property type="nucleotide sequence ID" value="NZ_JAAONY010000001.1"/>
</dbReference>
<sequence length="437" mass="47619">MSKTAEHQHLVMVAWNDLTGISRVRGVPSSRLESLKAKGLGWACAGHALLPNGDIADNPWGPMDEVQQVPDVDTEVYLDADEQWPAYHLFLANTQTPDGKPWQCCPRVLCKQALNDFKSETGAEFITAFEHEFTLISNESKGSAFTLDATRQGSVFLESLVNQVCNAGVTVETYEAEFGENQYEISCAPKQGIHGVDQALIAREVIRETARRQNMRASFTPKPSPSAPGNGMHFHFSFVDGGGQPLSFDRHAPGQLSELAAQFVAGIHVHMPALMAFAASTPLSYERIGPGHWSCGYACVGVQNREAALRIIPVPGTSSGASHNIEFRPPDGAGNPYLFVAALIYAGLDGVRSKLELPPLLECDPHSLSAEEQEKMGVRLLPGSLGEALDALKNDRVLCDALPDQLFEVFMAIKNAEIKQVKNISLEELYSSYGHIY</sequence>
<dbReference type="InterPro" id="IPR008147">
    <property type="entry name" value="Gln_synt_N"/>
</dbReference>
<dbReference type="PROSITE" id="PS51987">
    <property type="entry name" value="GS_CATALYTIC"/>
    <property type="match status" value="1"/>
</dbReference>
<keyword evidence="2" id="KW-0547">Nucleotide-binding</keyword>
<evidence type="ECO:0000256" key="5">
    <source>
        <dbReference type="RuleBase" id="RU000384"/>
    </source>
</evidence>
<proteinExistence type="inferred from homology"/>
<accession>A0A7X0JS32</accession>
<protein>
    <submittedName>
        <fullName evidence="7">Glutamine synthetase</fullName>
        <ecNumber evidence="7">6.3.1.2</ecNumber>
    </submittedName>
</protein>
<organism evidence="7 8">
    <name type="scientific">Pseudoteredinibacter isoporae</name>
    <dbReference type="NCBI Taxonomy" id="570281"/>
    <lineage>
        <taxon>Bacteria</taxon>
        <taxon>Pseudomonadati</taxon>
        <taxon>Pseudomonadota</taxon>
        <taxon>Gammaproteobacteria</taxon>
        <taxon>Cellvibrionales</taxon>
        <taxon>Cellvibrionaceae</taxon>
        <taxon>Pseudoteredinibacter</taxon>
    </lineage>
</organism>
<evidence type="ECO:0000313" key="7">
    <source>
        <dbReference type="EMBL" id="MBB6521122.1"/>
    </source>
</evidence>
<evidence type="ECO:0000256" key="3">
    <source>
        <dbReference type="ARBA" id="ARBA00022840"/>
    </source>
</evidence>
<evidence type="ECO:0000256" key="1">
    <source>
        <dbReference type="ARBA" id="ARBA00022598"/>
    </source>
</evidence>
<dbReference type="EC" id="6.3.1.2" evidence="7"/>
<dbReference type="SUPFAM" id="SSF55931">
    <property type="entry name" value="Glutamine synthetase/guanido kinase"/>
    <property type="match status" value="1"/>
</dbReference>
<dbReference type="InParanoid" id="A0A7X0JS32"/>
<dbReference type="InterPro" id="IPR036651">
    <property type="entry name" value="Gln_synt_N_sf"/>
</dbReference>
<evidence type="ECO:0000256" key="4">
    <source>
        <dbReference type="PROSITE-ProRule" id="PRU01331"/>
    </source>
</evidence>
<evidence type="ECO:0000256" key="2">
    <source>
        <dbReference type="ARBA" id="ARBA00022741"/>
    </source>
</evidence>
<comment type="caution">
    <text evidence="7">The sequence shown here is derived from an EMBL/GenBank/DDBJ whole genome shotgun (WGS) entry which is preliminary data.</text>
</comment>
<dbReference type="Pfam" id="PF16952">
    <property type="entry name" value="Gln-synt_N_2"/>
    <property type="match status" value="1"/>
</dbReference>
<dbReference type="InterPro" id="IPR014746">
    <property type="entry name" value="Gln_synth/guanido_kin_cat_dom"/>
</dbReference>
<dbReference type="PANTHER" id="PTHR43785:SF12">
    <property type="entry name" value="TYPE-1 GLUTAMINE SYNTHETASE 2"/>
    <property type="match status" value="1"/>
</dbReference>
<dbReference type="EMBL" id="JACHHT010000001">
    <property type="protein sequence ID" value="MBB6521122.1"/>
    <property type="molecule type" value="Genomic_DNA"/>
</dbReference>
<evidence type="ECO:0000313" key="8">
    <source>
        <dbReference type="Proteomes" id="UP000528457"/>
    </source>
</evidence>
<keyword evidence="1 7" id="KW-0436">Ligase</keyword>
<dbReference type="Proteomes" id="UP000528457">
    <property type="component" value="Unassembled WGS sequence"/>
</dbReference>
<comment type="similarity">
    <text evidence="4 5">Belongs to the glutamine synthetase family.</text>
</comment>
<dbReference type="GO" id="GO:0004356">
    <property type="term" value="F:glutamine synthetase activity"/>
    <property type="evidence" value="ECO:0007669"/>
    <property type="project" value="UniProtKB-EC"/>
</dbReference>
<dbReference type="Pfam" id="PF00120">
    <property type="entry name" value="Gln-synt_C"/>
    <property type="match status" value="1"/>
</dbReference>
<dbReference type="SMART" id="SM01230">
    <property type="entry name" value="Gln-synt_C"/>
    <property type="match status" value="1"/>
</dbReference>
<dbReference type="InterPro" id="IPR008146">
    <property type="entry name" value="Gln_synth_cat_dom"/>
</dbReference>
<dbReference type="AlphaFoldDB" id="A0A7X0JS32"/>
<dbReference type="GO" id="GO:0005524">
    <property type="term" value="F:ATP binding"/>
    <property type="evidence" value="ECO:0007669"/>
    <property type="project" value="UniProtKB-KW"/>
</dbReference>
<dbReference type="Gene3D" id="3.10.20.70">
    <property type="entry name" value="Glutamine synthetase, N-terminal domain"/>
    <property type="match status" value="1"/>
</dbReference>